<dbReference type="AlphaFoldDB" id="A0A1W0WWJ0"/>
<feature type="compositionally biased region" description="Polar residues" evidence="1">
    <location>
        <begin position="1"/>
        <end position="19"/>
    </location>
</feature>
<name>A0A1W0WWJ0_HYPEX</name>
<proteinExistence type="predicted"/>
<feature type="region of interest" description="Disordered" evidence="1">
    <location>
        <begin position="1"/>
        <end position="29"/>
    </location>
</feature>
<dbReference type="PANTHER" id="PTHR14374:SF0">
    <property type="entry name" value="TRAFFICKING PROTEIN PARTICLE COMPLEX SUBUNIT 11"/>
    <property type="match status" value="1"/>
</dbReference>
<comment type="caution">
    <text evidence="3">The sequence shown here is derived from an EMBL/GenBank/DDBJ whole genome shotgun (WGS) entry which is preliminary data.</text>
</comment>
<keyword evidence="4" id="KW-1185">Reference proteome</keyword>
<evidence type="ECO:0000313" key="4">
    <source>
        <dbReference type="Proteomes" id="UP000192578"/>
    </source>
</evidence>
<feature type="domain" description="Trafficking protein particle complex subunit 11" evidence="2">
    <location>
        <begin position="290"/>
        <end position="529"/>
    </location>
</feature>
<dbReference type="GO" id="GO:0005737">
    <property type="term" value="C:cytoplasm"/>
    <property type="evidence" value="ECO:0007669"/>
    <property type="project" value="TreeGrafter"/>
</dbReference>
<gene>
    <name evidence="3" type="ORF">BV898_06325</name>
</gene>
<dbReference type="Pfam" id="PF11817">
    <property type="entry name" value="Foie-gras_1"/>
    <property type="match status" value="1"/>
</dbReference>
<dbReference type="InterPro" id="IPR021773">
    <property type="entry name" value="TPC11"/>
</dbReference>
<reference evidence="4" key="1">
    <citation type="submission" date="2017-01" db="EMBL/GenBank/DDBJ databases">
        <title>Comparative genomics of anhydrobiosis in the tardigrade Hypsibius dujardini.</title>
        <authorList>
            <person name="Yoshida Y."/>
            <person name="Koutsovoulos G."/>
            <person name="Laetsch D."/>
            <person name="Stevens L."/>
            <person name="Kumar S."/>
            <person name="Horikawa D."/>
            <person name="Ishino K."/>
            <person name="Komine S."/>
            <person name="Tomita M."/>
            <person name="Blaxter M."/>
            <person name="Arakawa K."/>
        </authorList>
    </citation>
    <scope>NUCLEOTIDE SEQUENCE [LARGE SCALE GENOMIC DNA]</scope>
    <source>
        <strain evidence="4">Z151</strain>
    </source>
</reference>
<dbReference type="PANTHER" id="PTHR14374">
    <property type="entry name" value="FOIE GRAS"/>
    <property type="match status" value="1"/>
</dbReference>
<evidence type="ECO:0000259" key="2">
    <source>
        <dbReference type="Pfam" id="PF11817"/>
    </source>
</evidence>
<accession>A0A1W0WWJ0</accession>
<organism evidence="3 4">
    <name type="scientific">Hypsibius exemplaris</name>
    <name type="common">Freshwater tardigrade</name>
    <dbReference type="NCBI Taxonomy" id="2072580"/>
    <lineage>
        <taxon>Eukaryota</taxon>
        <taxon>Metazoa</taxon>
        <taxon>Ecdysozoa</taxon>
        <taxon>Tardigrada</taxon>
        <taxon>Eutardigrada</taxon>
        <taxon>Parachela</taxon>
        <taxon>Hypsibioidea</taxon>
        <taxon>Hypsibiidae</taxon>
        <taxon>Hypsibius</taxon>
    </lineage>
</organism>
<dbReference type="OrthoDB" id="6278596at2759"/>
<evidence type="ECO:0000313" key="3">
    <source>
        <dbReference type="EMBL" id="OQV19551.1"/>
    </source>
</evidence>
<protein>
    <submittedName>
        <fullName evidence="3">Trafficking protein particle complex subunit 11</fullName>
    </submittedName>
</protein>
<sequence>MQSTTTRQAPTASLPQRSMNPPDLPDPLFNLPPEVIPDPQPFIALCGLDFVHNATHRTIWECFASNRGADRLPILYQIVPADHEYPVSKIKKSYEYGTVPGGILKKNWIRKHMLEVPALVVLFADLEWDDPAFAEKKIACSSKIATVRASLAGRSTRIALVLVQSRPHTFAPGEPSPDSEKVNGLCNSCELTLKQVFFLPNNDQLMGYVIRLETALSEMVQQYYLNESKRVRGHRDAVMRMASQNLSLLVRHQFKIGYFNEFRQDKQTSLKHYQQAYLNLQQIRQDGGFEVKTVAMIIMYRICRLSFRLACPVDAISNFRKHLEVFRVYKGPLDLAYQHEAWLFRQNYIFGVIFDEAIQSGLSAIPSENPGVYFTKAADHMKLRQKNCLQFPPQQLSFVPTPPVDGEFYGQLILSVPSNSTEVPIAVYLQNCERAVNHTGWMIYLLNTAIAHFRKHRCNRTALMLFNRIGDEYSVIGAYDKAQALFSQGLAEYRKSKWSVIFSQLLLRQIRVSALIPNVAEFIRSTLEAICGESYLQQNDRLQLQETLMQILSGDRPDFRNLLRPQSQMAYQKWGSLPPEALLCVLDMDNVFSCVECHCSFDRPSFAAHEMITMTARLALTSPLPIPFSELQVVLSNPAYNSSCVVSGDTAHLNLVPDRVEEFKFQFQPLNEDVGRRISISKIILKMGTADKSSFILVWSHFGTTERPRQTHCAGFPFQLTGNESVPELQTSVDIIKRPPKVQVTAAAQELLLVGETFRLPIVVHNHEAALISNVQLHVACDDHGAVGKVTFASTGSAATFINDSTSPLSDIPPGESVDAAVLIRCIMGLKTRIRITLTYDLTEPSFQCAAETTILIQSVNPLQIKFMSRELHSEEYSSEKHVLPAGEDLIYFTVIRNASPVAIVLGAAELKFPEESVERVTVTPSYLTGVQLIEDEEAQDVWFLRIRAKCPPGSLIPMGPFVLTWNRRGSDQPSAMTFIPVPDLQVKSAHSPVKVYLTLPTQVTQFEPLNLAYGIVNSSEQLLDLHILLSTNDEYVLHGEKETHVRLGPHMDTVVHCSIVPINVGYMRLPEFEIQCGPDVDCREWIDAHLPKTVFVMPKNISSGDASVDRLMTTNVV</sequence>
<dbReference type="EMBL" id="MTYJ01000037">
    <property type="protein sequence ID" value="OQV19551.1"/>
    <property type="molecule type" value="Genomic_DNA"/>
</dbReference>
<evidence type="ECO:0000256" key="1">
    <source>
        <dbReference type="SAM" id="MobiDB-lite"/>
    </source>
</evidence>
<dbReference type="Proteomes" id="UP000192578">
    <property type="component" value="Unassembled WGS sequence"/>
</dbReference>